<gene>
    <name evidence="3" type="ORF">ACE1B6_29865</name>
</gene>
<accession>A0ABV4YLW7</accession>
<keyword evidence="4" id="KW-1185">Reference proteome</keyword>
<sequence>MKLSLCAIAKNESTSLPNCLKSVQNVVDEIIVLDTGSTDKTPEIAKDLGAEVYHFQWCNDFSAARNEALKYVQGDWVLVLDADEVLKPEIVPQLKQVIQQPHLLVVNLVREEVGAKQAPYSLVSRLFRKHPEVYFSRPYHAMIDDSVSLLLEKEPQWQIASLSDVAILHYGYEPGAIASRHKFQTAKTTMEAYLKQHPNDPYVCNKLGALYLEIGEKSKGIELLQRGLTANSIDSAVLYELHYHLGIAYESLQQFNLAESHYQTATKLDILPQLKLGALINLGNVLKATNQLAAAQEAYINAIAIDRNFAVGYYNLGMLLKQMGRFVDAIALYQQAIKLNPNYADAYQNLGVVFLKVGNVSESLVAFQRAIELHEINNPREAARLRQGLTEMGLVTEDL</sequence>
<dbReference type="PANTHER" id="PTHR43630">
    <property type="entry name" value="POLY-BETA-1,6-N-ACETYL-D-GLUCOSAMINE SYNTHASE"/>
    <property type="match status" value="1"/>
</dbReference>
<evidence type="ECO:0000259" key="2">
    <source>
        <dbReference type="Pfam" id="PF00535"/>
    </source>
</evidence>
<dbReference type="SUPFAM" id="SSF53448">
    <property type="entry name" value="Nucleotide-diphospho-sugar transferases"/>
    <property type="match status" value="1"/>
</dbReference>
<comment type="caution">
    <text evidence="3">The sequence shown here is derived from an EMBL/GenBank/DDBJ whole genome shotgun (WGS) entry which is preliminary data.</text>
</comment>
<dbReference type="Pfam" id="PF13414">
    <property type="entry name" value="TPR_11"/>
    <property type="match status" value="1"/>
</dbReference>
<dbReference type="EMBL" id="JBHFNS010000094">
    <property type="protein sequence ID" value="MFB2939481.1"/>
    <property type="molecule type" value="Genomic_DNA"/>
</dbReference>
<dbReference type="CDD" id="cd02511">
    <property type="entry name" value="Beta4Glucosyltransferase"/>
    <property type="match status" value="1"/>
</dbReference>
<feature type="repeat" description="TPR" evidence="1">
    <location>
        <begin position="344"/>
        <end position="377"/>
    </location>
</feature>
<dbReference type="InterPro" id="IPR011990">
    <property type="entry name" value="TPR-like_helical_dom_sf"/>
</dbReference>
<dbReference type="InterPro" id="IPR001173">
    <property type="entry name" value="Glyco_trans_2-like"/>
</dbReference>
<dbReference type="SUPFAM" id="SSF48452">
    <property type="entry name" value="TPR-like"/>
    <property type="match status" value="1"/>
</dbReference>
<dbReference type="InterPro" id="IPR029044">
    <property type="entry name" value="Nucleotide-diphossugar_trans"/>
</dbReference>
<keyword evidence="1" id="KW-0802">TPR repeat</keyword>
<name>A0ABV4YLW7_9CYAN</name>
<dbReference type="Gene3D" id="1.25.40.10">
    <property type="entry name" value="Tetratricopeptide repeat domain"/>
    <property type="match status" value="2"/>
</dbReference>
<dbReference type="Gene3D" id="3.90.550.10">
    <property type="entry name" value="Spore Coat Polysaccharide Biosynthesis Protein SpsA, Chain A"/>
    <property type="match status" value="1"/>
</dbReference>
<dbReference type="InterPro" id="IPR019734">
    <property type="entry name" value="TPR_rpt"/>
</dbReference>
<evidence type="ECO:0000313" key="4">
    <source>
        <dbReference type="Proteomes" id="UP001576776"/>
    </source>
</evidence>
<evidence type="ECO:0000313" key="3">
    <source>
        <dbReference type="EMBL" id="MFB2939481.1"/>
    </source>
</evidence>
<protein>
    <submittedName>
        <fullName evidence="3">Tetratricopeptide repeat protein</fullName>
    </submittedName>
</protein>
<dbReference type="SMART" id="SM00028">
    <property type="entry name" value="TPR"/>
    <property type="match status" value="5"/>
</dbReference>
<dbReference type="Pfam" id="PF13181">
    <property type="entry name" value="TPR_8"/>
    <property type="match status" value="2"/>
</dbReference>
<dbReference type="Pfam" id="PF00535">
    <property type="entry name" value="Glycos_transf_2"/>
    <property type="match status" value="1"/>
</dbReference>
<feature type="repeat" description="TPR" evidence="1">
    <location>
        <begin position="310"/>
        <end position="343"/>
    </location>
</feature>
<reference evidence="3 4" key="1">
    <citation type="submission" date="2024-09" db="EMBL/GenBank/DDBJ databases">
        <title>Floridaenema gen nov. (Aerosakkonemataceae, Aerosakkonematales ord. nov., Cyanobacteria) from benthic tropical and subtropical fresh waters, with the description of four new species.</title>
        <authorList>
            <person name="Moretto J.A."/>
            <person name="Berthold D.E."/>
            <person name="Lefler F.W."/>
            <person name="Huang I.-S."/>
            <person name="Laughinghouse H. IV."/>
        </authorList>
    </citation>
    <scope>NUCLEOTIDE SEQUENCE [LARGE SCALE GENOMIC DNA]</scope>
    <source>
        <strain evidence="3 4">BLCC-F154</strain>
    </source>
</reference>
<dbReference type="RefSeq" id="WP_413260945.1">
    <property type="nucleotide sequence ID" value="NZ_JBHFNS010000094.1"/>
</dbReference>
<proteinExistence type="predicted"/>
<dbReference type="PROSITE" id="PS50005">
    <property type="entry name" value="TPR"/>
    <property type="match status" value="2"/>
</dbReference>
<organism evidence="3 4">
    <name type="scientific">Floridaenema fluviatile BLCC-F154</name>
    <dbReference type="NCBI Taxonomy" id="3153640"/>
    <lineage>
        <taxon>Bacteria</taxon>
        <taxon>Bacillati</taxon>
        <taxon>Cyanobacteriota</taxon>
        <taxon>Cyanophyceae</taxon>
        <taxon>Oscillatoriophycideae</taxon>
        <taxon>Aerosakkonematales</taxon>
        <taxon>Aerosakkonemataceae</taxon>
        <taxon>Floridanema</taxon>
        <taxon>Floridanema fluviatile</taxon>
    </lineage>
</organism>
<dbReference type="PROSITE" id="PS50293">
    <property type="entry name" value="TPR_REGION"/>
    <property type="match status" value="2"/>
</dbReference>
<evidence type="ECO:0000256" key="1">
    <source>
        <dbReference type="PROSITE-ProRule" id="PRU00339"/>
    </source>
</evidence>
<dbReference type="PANTHER" id="PTHR43630:SF2">
    <property type="entry name" value="GLYCOSYLTRANSFERASE"/>
    <property type="match status" value="1"/>
</dbReference>
<dbReference type="Proteomes" id="UP001576776">
    <property type="component" value="Unassembled WGS sequence"/>
</dbReference>
<feature type="domain" description="Glycosyltransferase 2-like" evidence="2">
    <location>
        <begin position="4"/>
        <end position="145"/>
    </location>
</feature>